<sequence length="271" mass="28812">MPRKSLPTRLAATAALLLAAGALSAPAASAAPSDAAPGDAYVLTVTTNPASTNYQERHVDVTGTVTKADGTPAANIPVTLQEVVQFTTWNPWGDPIDPNYYEPQDLGKPVTDANGKFTVPDVDIDHEGGSSLLNVQRAVHITALYDEDGDLNTPQDGYFAETTVATKARTSTVSYSVNKKKVKAGDILTVQGKVTLPQGVEPQGTEIFLQTYWEQQSHVKVTAEDDGFFVLSVRVSSYDDTFVLRTAPTDLYVAGATQKLPITNTSLPAGS</sequence>
<keyword evidence="1" id="KW-0732">Signal</keyword>
<organism evidence="2">
    <name type="scientific">Streptomyces sp. R08</name>
    <dbReference type="NCBI Taxonomy" id="3238624"/>
    <lineage>
        <taxon>Bacteria</taxon>
        <taxon>Bacillati</taxon>
        <taxon>Actinomycetota</taxon>
        <taxon>Actinomycetes</taxon>
        <taxon>Kitasatosporales</taxon>
        <taxon>Streptomycetaceae</taxon>
        <taxon>Streptomyces</taxon>
    </lineage>
</organism>
<feature type="signal peptide" evidence="1">
    <location>
        <begin position="1"/>
        <end position="30"/>
    </location>
</feature>
<gene>
    <name evidence="2" type="ORF">AB5J58_28105</name>
</gene>
<protein>
    <submittedName>
        <fullName evidence="2">Acyl carrier protein</fullName>
    </submittedName>
</protein>
<name>A0AB39MC57_9ACTN</name>
<dbReference type="EMBL" id="CP163431">
    <property type="protein sequence ID" value="XDQ03780.1"/>
    <property type="molecule type" value="Genomic_DNA"/>
</dbReference>
<reference evidence="2" key="1">
    <citation type="submission" date="2024-07" db="EMBL/GenBank/DDBJ databases">
        <authorList>
            <person name="Yu S.T."/>
        </authorList>
    </citation>
    <scope>NUCLEOTIDE SEQUENCE</scope>
    <source>
        <strain evidence="2">R08</strain>
    </source>
</reference>
<feature type="chain" id="PRO_5044231393" evidence="1">
    <location>
        <begin position="31"/>
        <end position="271"/>
    </location>
</feature>
<evidence type="ECO:0000313" key="2">
    <source>
        <dbReference type="EMBL" id="XDQ03780.1"/>
    </source>
</evidence>
<proteinExistence type="predicted"/>
<dbReference type="AlphaFoldDB" id="A0AB39MC57"/>
<accession>A0AB39MC57</accession>
<dbReference type="RefSeq" id="WP_369189573.1">
    <property type="nucleotide sequence ID" value="NZ_CP163431.1"/>
</dbReference>
<evidence type="ECO:0000256" key="1">
    <source>
        <dbReference type="SAM" id="SignalP"/>
    </source>
</evidence>